<name>A0A4C2AGE5_EUMVA</name>
<evidence type="ECO:0000259" key="1">
    <source>
        <dbReference type="Pfam" id="PF00078"/>
    </source>
</evidence>
<keyword evidence="2" id="KW-0808">Transferase</keyword>
<dbReference type="AlphaFoldDB" id="A0A4C2AGE5"/>
<dbReference type="OrthoDB" id="416454at2759"/>
<dbReference type="EMBL" id="BGZK01003121">
    <property type="protein sequence ID" value="GBP98333.1"/>
    <property type="molecule type" value="Genomic_DNA"/>
</dbReference>
<keyword evidence="2" id="KW-0548">Nucleotidyltransferase</keyword>
<evidence type="ECO:0000313" key="2">
    <source>
        <dbReference type="EMBL" id="GBP98333.1"/>
    </source>
</evidence>
<keyword evidence="2" id="KW-0695">RNA-directed DNA polymerase</keyword>
<evidence type="ECO:0000313" key="3">
    <source>
        <dbReference type="Proteomes" id="UP000299102"/>
    </source>
</evidence>
<dbReference type="Pfam" id="PF00078">
    <property type="entry name" value="RVT_1"/>
    <property type="match status" value="1"/>
</dbReference>
<proteinExistence type="predicted"/>
<dbReference type="GO" id="GO:0003964">
    <property type="term" value="F:RNA-directed DNA polymerase activity"/>
    <property type="evidence" value="ECO:0007669"/>
    <property type="project" value="UniProtKB-KW"/>
</dbReference>
<feature type="domain" description="Reverse transcriptase" evidence="1">
    <location>
        <begin position="80"/>
        <end position="148"/>
    </location>
</feature>
<dbReference type="InterPro" id="IPR000477">
    <property type="entry name" value="RT_dom"/>
</dbReference>
<keyword evidence="3" id="KW-1185">Reference proteome</keyword>
<accession>A0A4C2AGE5</accession>
<organism evidence="2 3">
    <name type="scientific">Eumeta variegata</name>
    <name type="common">Bagworm moth</name>
    <name type="synonym">Eumeta japonica</name>
    <dbReference type="NCBI Taxonomy" id="151549"/>
    <lineage>
        <taxon>Eukaryota</taxon>
        <taxon>Metazoa</taxon>
        <taxon>Ecdysozoa</taxon>
        <taxon>Arthropoda</taxon>
        <taxon>Hexapoda</taxon>
        <taxon>Insecta</taxon>
        <taxon>Pterygota</taxon>
        <taxon>Neoptera</taxon>
        <taxon>Endopterygota</taxon>
        <taxon>Lepidoptera</taxon>
        <taxon>Glossata</taxon>
        <taxon>Ditrysia</taxon>
        <taxon>Tineoidea</taxon>
        <taxon>Psychidae</taxon>
        <taxon>Oiketicinae</taxon>
        <taxon>Eumeta</taxon>
    </lineage>
</organism>
<gene>
    <name evidence="2" type="primary">pol</name>
    <name evidence="2" type="ORF">EVAR_58239_1</name>
</gene>
<comment type="caution">
    <text evidence="2">The sequence shown here is derived from an EMBL/GenBank/DDBJ whole genome shotgun (WGS) entry which is preliminary data.</text>
</comment>
<dbReference type="STRING" id="151549.A0A4C2AGE5"/>
<protein>
    <submittedName>
        <fullName evidence="2">RNA-directed DNA polymerase from mobile element jockey</fullName>
    </submittedName>
</protein>
<dbReference type="Proteomes" id="UP000299102">
    <property type="component" value="Unassembled WGS sequence"/>
</dbReference>
<reference evidence="2 3" key="1">
    <citation type="journal article" date="2019" name="Commun. Biol.">
        <title>The bagworm genome reveals a unique fibroin gene that provides high tensile strength.</title>
        <authorList>
            <person name="Kono N."/>
            <person name="Nakamura H."/>
            <person name="Ohtoshi R."/>
            <person name="Tomita M."/>
            <person name="Numata K."/>
            <person name="Arakawa K."/>
        </authorList>
    </citation>
    <scope>NUCLEOTIDE SEQUENCE [LARGE SCALE GENOMIC DNA]</scope>
</reference>
<sequence>MLGRVEEEVRYRVNLPPKDDLDPMAHDEVSKHIKGLKSGKHQVGTPSAKALKCFSAPLTGQYVLVNETYQSWSTSLHALPVLYSAYINDIPRPSAGVQLALFADDTALYLRSNSIGNILQRLQRAIDELTQWLRLWRIDVNPDKSASIYFNYNTKCRINSVEEQLTHHGTSKLCTSPGPPISKYMKDASERFFDVVSNHPNPLLVEAVSYEPPPHIISEDHGMS</sequence>